<proteinExistence type="predicted"/>
<organism evidence="1">
    <name type="scientific">marine sediment metagenome</name>
    <dbReference type="NCBI Taxonomy" id="412755"/>
    <lineage>
        <taxon>unclassified sequences</taxon>
        <taxon>metagenomes</taxon>
        <taxon>ecological metagenomes</taxon>
    </lineage>
</organism>
<accession>A0A0F9A503</accession>
<sequence>MSGHVTDKHLEIAGKFVQQARGAGGLAPVDLDRFWAAQAVAMADPFGPDIPQVPLGACCNWECVFEEMGVGQQWKRWRGDAQWRRGLSKAYNDRAEKIVGRRLLGETPPDPNAPPGYPAIKSLPDIFEMTTRWDDVSQSDWWMEVTGSEDELARLLDRVDKRLDSLREFLLPDGWDEAREGLMAAGHKPPLYRGQRGPVTFAAAVTGPENLIFLIYDTPDLAVRFRDTILRAMLEKARIQDEEAGHAPEDAPHGFSFCDDNCCLLTGHMYELFGLPIVKGLWDRYSPDPADTRYQHSDSDMGH</sequence>
<gene>
    <name evidence="1" type="ORF">LCGC14_2891570</name>
</gene>
<dbReference type="Gene3D" id="3.20.20.210">
    <property type="match status" value="1"/>
</dbReference>
<reference evidence="1" key="1">
    <citation type="journal article" date="2015" name="Nature">
        <title>Complex archaea that bridge the gap between prokaryotes and eukaryotes.</title>
        <authorList>
            <person name="Spang A."/>
            <person name="Saw J.H."/>
            <person name="Jorgensen S.L."/>
            <person name="Zaremba-Niedzwiedzka K."/>
            <person name="Martijn J."/>
            <person name="Lind A.E."/>
            <person name="van Eijk R."/>
            <person name="Schleper C."/>
            <person name="Guy L."/>
            <person name="Ettema T.J."/>
        </authorList>
    </citation>
    <scope>NUCLEOTIDE SEQUENCE</scope>
</reference>
<dbReference type="InterPro" id="IPR038071">
    <property type="entry name" value="UROD/MetE-like_sf"/>
</dbReference>
<evidence type="ECO:0000313" key="1">
    <source>
        <dbReference type="EMBL" id="KKK73664.1"/>
    </source>
</evidence>
<name>A0A0F9A503_9ZZZZ</name>
<dbReference type="EMBL" id="LAZR01056685">
    <property type="protein sequence ID" value="KKK73664.1"/>
    <property type="molecule type" value="Genomic_DNA"/>
</dbReference>
<dbReference type="AlphaFoldDB" id="A0A0F9A503"/>
<comment type="caution">
    <text evidence="1">The sequence shown here is derived from an EMBL/GenBank/DDBJ whole genome shotgun (WGS) entry which is preliminary data.</text>
</comment>
<protein>
    <submittedName>
        <fullName evidence="1">Uncharacterized protein</fullName>
    </submittedName>
</protein>
<feature type="non-terminal residue" evidence="1">
    <location>
        <position position="303"/>
    </location>
</feature>